<organism evidence="1 2">
    <name type="scientific">Gossypium australe</name>
    <dbReference type="NCBI Taxonomy" id="47621"/>
    <lineage>
        <taxon>Eukaryota</taxon>
        <taxon>Viridiplantae</taxon>
        <taxon>Streptophyta</taxon>
        <taxon>Embryophyta</taxon>
        <taxon>Tracheophyta</taxon>
        <taxon>Spermatophyta</taxon>
        <taxon>Magnoliopsida</taxon>
        <taxon>eudicotyledons</taxon>
        <taxon>Gunneridae</taxon>
        <taxon>Pentapetalae</taxon>
        <taxon>rosids</taxon>
        <taxon>malvids</taxon>
        <taxon>Malvales</taxon>
        <taxon>Malvaceae</taxon>
        <taxon>Malvoideae</taxon>
        <taxon>Gossypium</taxon>
    </lineage>
</organism>
<reference evidence="2" key="1">
    <citation type="journal article" date="2019" name="Plant Biotechnol. J.">
        <title>Genome sequencing of the Australian wild diploid species Gossypium australe highlights disease resistance and delayed gland morphogenesis.</title>
        <authorList>
            <person name="Cai Y."/>
            <person name="Cai X."/>
            <person name="Wang Q."/>
            <person name="Wang P."/>
            <person name="Zhang Y."/>
            <person name="Cai C."/>
            <person name="Xu Y."/>
            <person name="Wang K."/>
            <person name="Zhou Z."/>
            <person name="Wang C."/>
            <person name="Geng S."/>
            <person name="Li B."/>
            <person name="Dong Q."/>
            <person name="Hou Y."/>
            <person name="Wang H."/>
            <person name="Ai P."/>
            <person name="Liu Z."/>
            <person name="Yi F."/>
            <person name="Sun M."/>
            <person name="An G."/>
            <person name="Cheng J."/>
            <person name="Zhang Y."/>
            <person name="Shi Q."/>
            <person name="Xie Y."/>
            <person name="Shi X."/>
            <person name="Chang Y."/>
            <person name="Huang F."/>
            <person name="Chen Y."/>
            <person name="Hong S."/>
            <person name="Mi L."/>
            <person name="Sun Q."/>
            <person name="Zhang L."/>
            <person name="Zhou B."/>
            <person name="Peng R."/>
            <person name="Zhang X."/>
            <person name="Liu F."/>
        </authorList>
    </citation>
    <scope>NUCLEOTIDE SEQUENCE [LARGE SCALE GENOMIC DNA]</scope>
    <source>
        <strain evidence="2">cv. PA1801</strain>
    </source>
</reference>
<dbReference type="PANTHER" id="PTHR46890">
    <property type="entry name" value="NON-LTR RETROLELEMENT REVERSE TRANSCRIPTASE-LIKE PROTEIN-RELATED"/>
    <property type="match status" value="1"/>
</dbReference>
<gene>
    <name evidence="1" type="ORF">EPI10_001010</name>
</gene>
<keyword evidence="2" id="KW-1185">Reference proteome</keyword>
<proteinExistence type="predicted"/>
<dbReference type="OrthoDB" id="1934719at2759"/>
<sequence>MYKTSTAGECVTKESNDWLEEDYTESEIVQAITQMDPRFIYKVISKVLANRLKVALPNCISPNQSAFVPGRMIHDNILIAHKLFHYLQSPKNGPNKGLIVKLDMSKAYG</sequence>
<keyword evidence="1" id="KW-0695">RNA-directed DNA polymerase</keyword>
<comment type="caution">
    <text evidence="1">The sequence shown here is derived from an EMBL/GenBank/DDBJ whole genome shotgun (WGS) entry which is preliminary data.</text>
</comment>
<keyword evidence="1" id="KW-0548">Nucleotidyltransferase</keyword>
<dbReference type="InterPro" id="IPR052343">
    <property type="entry name" value="Retrotransposon-Effector_Assoc"/>
</dbReference>
<dbReference type="EMBL" id="SMMG02000007">
    <property type="protein sequence ID" value="KAA3465874.1"/>
    <property type="molecule type" value="Genomic_DNA"/>
</dbReference>
<evidence type="ECO:0000313" key="2">
    <source>
        <dbReference type="Proteomes" id="UP000325315"/>
    </source>
</evidence>
<keyword evidence="1" id="KW-0808">Transferase</keyword>
<name>A0A5B6V9W8_9ROSI</name>
<protein>
    <submittedName>
        <fullName evidence="1">Reverse transcriptase</fullName>
    </submittedName>
</protein>
<dbReference type="Proteomes" id="UP000325315">
    <property type="component" value="Unassembled WGS sequence"/>
</dbReference>
<dbReference type="AlphaFoldDB" id="A0A5B6V9W8"/>
<accession>A0A5B6V9W8</accession>
<dbReference type="PANTHER" id="PTHR46890:SF19">
    <property type="entry name" value="CYSTEINE-RICH RECEPTOR-LIKE PROTEIN KINASE"/>
    <property type="match status" value="1"/>
</dbReference>
<evidence type="ECO:0000313" key="1">
    <source>
        <dbReference type="EMBL" id="KAA3465874.1"/>
    </source>
</evidence>
<dbReference type="GO" id="GO:0003964">
    <property type="term" value="F:RNA-directed DNA polymerase activity"/>
    <property type="evidence" value="ECO:0007669"/>
    <property type="project" value="UniProtKB-KW"/>
</dbReference>